<evidence type="ECO:0000313" key="1">
    <source>
        <dbReference type="EMBL" id="MDC0746639.1"/>
    </source>
</evidence>
<evidence type="ECO:0000313" key="2">
    <source>
        <dbReference type="Proteomes" id="UP001221411"/>
    </source>
</evidence>
<proteinExistence type="predicted"/>
<name>A0ABT5EZ48_9BACT</name>
<accession>A0ABT5EZ48</accession>
<comment type="caution">
    <text evidence="1">The sequence shown here is derived from an EMBL/GenBank/DDBJ whole genome shotgun (WGS) entry which is preliminary data.</text>
</comment>
<keyword evidence="2" id="KW-1185">Reference proteome</keyword>
<dbReference type="EMBL" id="JAQNDO010000001">
    <property type="protein sequence ID" value="MDC0746639.1"/>
    <property type="molecule type" value="Genomic_DNA"/>
</dbReference>
<dbReference type="RefSeq" id="WP_271925017.1">
    <property type="nucleotide sequence ID" value="NZ_JAQNDO010000001.1"/>
</dbReference>
<organism evidence="1 2">
    <name type="scientific">Polyangium mundeleinium</name>
    <dbReference type="NCBI Taxonomy" id="2995306"/>
    <lineage>
        <taxon>Bacteria</taxon>
        <taxon>Pseudomonadati</taxon>
        <taxon>Myxococcota</taxon>
        <taxon>Polyangia</taxon>
        <taxon>Polyangiales</taxon>
        <taxon>Polyangiaceae</taxon>
        <taxon>Polyangium</taxon>
    </lineage>
</organism>
<dbReference type="Pfam" id="PF11964">
    <property type="entry name" value="SpoIIAA-like"/>
    <property type="match status" value="1"/>
</dbReference>
<reference evidence="1 2" key="1">
    <citation type="submission" date="2022-11" db="EMBL/GenBank/DDBJ databases">
        <title>Minimal conservation of predation-associated metabolite biosynthetic gene clusters underscores biosynthetic potential of Myxococcota including descriptions for ten novel species: Archangium lansinium sp. nov., Myxococcus landrumus sp. nov., Nannocystis bai.</title>
        <authorList>
            <person name="Ahearne A."/>
            <person name="Stevens C."/>
            <person name="Dowd S."/>
        </authorList>
    </citation>
    <scope>NUCLEOTIDE SEQUENCE [LARGE SCALE GENOMIC DNA]</scope>
    <source>
        <strain evidence="1 2">RJM3</strain>
    </source>
</reference>
<dbReference type="InterPro" id="IPR021866">
    <property type="entry name" value="SpoIIAA-like"/>
</dbReference>
<protein>
    <recommendedName>
        <fullName evidence="3">STAS/SEC14 domain-containing protein</fullName>
    </recommendedName>
</protein>
<dbReference type="Proteomes" id="UP001221411">
    <property type="component" value="Unassembled WGS sequence"/>
</dbReference>
<sequence length="154" mass="17038">MSGEGMRVPPSKRWEPFGTHLHRFESPDLYIVRIRGNVLDDDMRTQIAALRALAERTGGGIFWIADVTEMGSLTPQARRAAAANEFADVRNVLRGSAVVGASFTTRVVATLLIRAVRSLEPHKIRPVAFVETEAEARAFLEEYRRHRAGVSAAP</sequence>
<evidence type="ECO:0008006" key="3">
    <source>
        <dbReference type="Google" id="ProtNLM"/>
    </source>
</evidence>
<gene>
    <name evidence="1" type="ORF">POL67_35255</name>
</gene>